<comment type="similarity">
    <text evidence="8">Belongs to the RNase Z family.</text>
</comment>
<feature type="domain" description="Metallo-beta-lactamase" evidence="9">
    <location>
        <begin position="20"/>
        <end position="145"/>
    </location>
</feature>
<keyword evidence="2 8" id="KW-0819">tRNA processing</keyword>
<comment type="catalytic activity">
    <reaction evidence="8">
        <text>Endonucleolytic cleavage of RNA, removing extra 3' nucleotides from tRNA precursor, generating 3' termini of tRNAs. A 3'-hydroxy group is left at the tRNA terminus and a 5'-phosphoryl group is left at the trailer molecule.</text>
        <dbReference type="EC" id="3.1.26.11"/>
    </reaction>
</comment>
<evidence type="ECO:0000256" key="6">
    <source>
        <dbReference type="ARBA" id="ARBA00022801"/>
    </source>
</evidence>
<evidence type="ECO:0000256" key="5">
    <source>
        <dbReference type="ARBA" id="ARBA00022759"/>
    </source>
</evidence>
<dbReference type="PANTHER" id="PTHR46018:SF2">
    <property type="entry name" value="ZINC PHOSPHODIESTERASE ELAC PROTEIN 1"/>
    <property type="match status" value="1"/>
</dbReference>
<feature type="domain" description="Metallo-beta-lactamase" evidence="10">
    <location>
        <begin position="198"/>
        <end position="267"/>
    </location>
</feature>
<keyword evidence="7 8" id="KW-0862">Zinc</keyword>
<dbReference type="PANTHER" id="PTHR46018">
    <property type="entry name" value="ZINC PHOSPHODIESTERASE ELAC PROTEIN 1"/>
    <property type="match status" value="1"/>
</dbReference>
<evidence type="ECO:0000256" key="7">
    <source>
        <dbReference type="ARBA" id="ARBA00022833"/>
    </source>
</evidence>
<dbReference type="Pfam" id="PF00753">
    <property type="entry name" value="Lactamase_B"/>
    <property type="match status" value="1"/>
</dbReference>
<feature type="binding site" evidence="8">
    <location>
        <position position="141"/>
    </location>
    <ligand>
        <name>Zn(2+)</name>
        <dbReference type="ChEBI" id="CHEBI:29105"/>
        <label>1</label>
        <note>catalytic</note>
    </ligand>
</feature>
<feature type="binding site" evidence="8">
    <location>
        <position position="266"/>
    </location>
    <ligand>
        <name>Zn(2+)</name>
        <dbReference type="ChEBI" id="CHEBI:29105"/>
        <label>2</label>
        <note>catalytic</note>
    </ligand>
</feature>
<feature type="binding site" evidence="8">
    <location>
        <position position="65"/>
    </location>
    <ligand>
        <name>Zn(2+)</name>
        <dbReference type="ChEBI" id="CHEBI:29105"/>
        <label>1</label>
        <note>catalytic</note>
    </ligand>
</feature>
<feature type="active site" description="Proton acceptor" evidence="8">
    <location>
        <position position="67"/>
    </location>
</feature>
<feature type="binding site" evidence="8">
    <location>
        <position position="208"/>
    </location>
    <ligand>
        <name>Zn(2+)</name>
        <dbReference type="ChEBI" id="CHEBI:29105"/>
        <label>1</label>
        <note>catalytic</note>
    </ligand>
</feature>
<protein>
    <recommendedName>
        <fullName evidence="8">Ribonuclease Z</fullName>
        <shortName evidence="8">RNase Z</shortName>
        <ecNumber evidence="8">3.1.26.11</ecNumber>
    </recommendedName>
    <alternativeName>
        <fullName evidence="8">tRNA 3 endonuclease</fullName>
    </alternativeName>
    <alternativeName>
        <fullName evidence="8">tRNase Z</fullName>
    </alternativeName>
</protein>
<sequence>MSVRELVVLGTSSQVPTRHRNHNGYLLRWDGEGLLFDPGEGTQRQLLLAGVSAGSITRLCLTHFHGDHCLGVPGVLQRMSLDGVPHPLRAYFPASGQEYFSRLRRASIFHDTLDVREHPIDADGPVAEDAFGRLETLRLDHSVPSIGYRLIEPDSRRMVPELLTRFGIAGPIVGQLQRTGEVDVGGRRVRLSEVSEPRRGQRVAFVMDTRLCDAVFALAEDADLLVIEATFLDSDAELASRYGHLTARQAGQVAAAGGVRRLVLTHFSQRYEDAARHRDEAGEVFDGEVIVAEDLMRIPVPRRA</sequence>
<feature type="binding site" evidence="8">
    <location>
        <position position="63"/>
    </location>
    <ligand>
        <name>Zn(2+)</name>
        <dbReference type="ChEBI" id="CHEBI:29105"/>
        <label>1</label>
        <note>catalytic</note>
    </ligand>
</feature>
<dbReference type="NCBIfam" id="NF000801">
    <property type="entry name" value="PRK00055.1-3"/>
    <property type="match status" value="1"/>
</dbReference>
<proteinExistence type="inferred from homology"/>
<dbReference type="SUPFAM" id="SSF56281">
    <property type="entry name" value="Metallo-hydrolase/oxidoreductase"/>
    <property type="match status" value="1"/>
</dbReference>
<keyword evidence="4 8" id="KW-0479">Metal-binding</keyword>
<comment type="caution">
    <text evidence="11">The sequence shown here is derived from an EMBL/GenBank/DDBJ whole genome shotgun (WGS) entry which is preliminary data.</text>
</comment>
<dbReference type="EMBL" id="JTLZ01000001">
    <property type="protein sequence ID" value="KHO28441.1"/>
    <property type="molecule type" value="Genomic_DNA"/>
</dbReference>
<evidence type="ECO:0000256" key="8">
    <source>
        <dbReference type="HAMAP-Rule" id="MF_01818"/>
    </source>
</evidence>
<comment type="subunit">
    <text evidence="1 8">Homodimer.</text>
</comment>
<gene>
    <name evidence="8" type="primary">rnz</name>
    <name evidence="11" type="ORF">QQ44_01165</name>
</gene>
<evidence type="ECO:0000256" key="3">
    <source>
        <dbReference type="ARBA" id="ARBA00022722"/>
    </source>
</evidence>
<keyword evidence="6 8" id="KW-0378">Hydrolase</keyword>
<dbReference type="RefSeq" id="WP_039313867.1">
    <property type="nucleotide sequence ID" value="NZ_JACKSA010000014.1"/>
</dbReference>
<evidence type="ECO:0000256" key="4">
    <source>
        <dbReference type="ARBA" id="ARBA00022723"/>
    </source>
</evidence>
<name>A0ABR4Z1R9_9MYCO</name>
<dbReference type="NCBIfam" id="NF000805">
    <property type="entry name" value="PRK00055.2-3"/>
    <property type="match status" value="1"/>
</dbReference>
<dbReference type="Pfam" id="PF12706">
    <property type="entry name" value="Lactamase_B_2"/>
    <property type="match status" value="1"/>
</dbReference>
<keyword evidence="3 8" id="KW-0540">Nuclease</keyword>
<evidence type="ECO:0000259" key="9">
    <source>
        <dbReference type="Pfam" id="PF00753"/>
    </source>
</evidence>
<comment type="function">
    <text evidence="8">Zinc phosphodiesterase, which displays some tRNA 3'-processing endonuclease activity. Probably involved in tRNA maturation, by removing a 3'-trailer from precursor tRNA.</text>
</comment>
<dbReference type="Gene3D" id="3.60.15.10">
    <property type="entry name" value="Ribonuclease Z/Hydroxyacylglutathione hydrolase-like"/>
    <property type="match status" value="1"/>
</dbReference>
<dbReference type="HAMAP" id="MF_01818">
    <property type="entry name" value="RNase_Z_BN"/>
    <property type="match status" value="1"/>
</dbReference>
<comment type="cofactor">
    <cofactor evidence="8">
        <name>Zn(2+)</name>
        <dbReference type="ChEBI" id="CHEBI:29105"/>
    </cofactor>
    <text evidence="8">Binds 2 Zn(2+) ions.</text>
</comment>
<dbReference type="InterPro" id="IPR036866">
    <property type="entry name" value="RibonucZ/Hydroxyglut_hydro"/>
</dbReference>
<evidence type="ECO:0000259" key="10">
    <source>
        <dbReference type="Pfam" id="PF12706"/>
    </source>
</evidence>
<evidence type="ECO:0000313" key="11">
    <source>
        <dbReference type="EMBL" id="KHO28441.1"/>
    </source>
</evidence>
<evidence type="ECO:0000256" key="2">
    <source>
        <dbReference type="ARBA" id="ARBA00022694"/>
    </source>
</evidence>
<dbReference type="EC" id="3.1.26.11" evidence="8"/>
<evidence type="ECO:0000256" key="1">
    <source>
        <dbReference type="ARBA" id="ARBA00011738"/>
    </source>
</evidence>
<dbReference type="Proteomes" id="UP000031004">
    <property type="component" value="Unassembled WGS sequence"/>
</dbReference>
<dbReference type="InterPro" id="IPR001279">
    <property type="entry name" value="Metallo-B-lactamas"/>
</dbReference>
<dbReference type="InterPro" id="IPR013471">
    <property type="entry name" value="RNase_Z/BN"/>
</dbReference>
<keyword evidence="5 8" id="KW-0255">Endonuclease</keyword>
<evidence type="ECO:0000313" key="12">
    <source>
        <dbReference type="Proteomes" id="UP000031004"/>
    </source>
</evidence>
<feature type="binding site" evidence="8">
    <location>
        <position position="208"/>
    </location>
    <ligand>
        <name>Zn(2+)</name>
        <dbReference type="ChEBI" id="CHEBI:29105"/>
        <label>2</label>
        <note>catalytic</note>
    </ligand>
</feature>
<keyword evidence="12" id="KW-1185">Reference proteome</keyword>
<reference evidence="11 12" key="1">
    <citation type="submission" date="2014-11" db="EMBL/GenBank/DDBJ databases">
        <title>Mycobacterium setense Manresensis Genome.</title>
        <authorList>
            <person name="Rech G."/>
            <person name="Sumoy L."/>
        </authorList>
    </citation>
    <scope>NUCLEOTIDE SEQUENCE [LARGE SCALE GENOMIC DNA]</scope>
    <source>
        <strain evidence="11 12">Manresensis</strain>
    </source>
</reference>
<dbReference type="CDD" id="cd07717">
    <property type="entry name" value="RNaseZ_ZiPD-like_MBL-fold"/>
    <property type="match status" value="1"/>
</dbReference>
<feature type="binding site" evidence="8">
    <location>
        <position position="67"/>
    </location>
    <ligand>
        <name>Zn(2+)</name>
        <dbReference type="ChEBI" id="CHEBI:29105"/>
        <label>2</label>
        <note>catalytic</note>
    </ligand>
</feature>
<feature type="binding site" evidence="8">
    <location>
        <position position="68"/>
    </location>
    <ligand>
        <name>Zn(2+)</name>
        <dbReference type="ChEBI" id="CHEBI:29105"/>
        <label>2</label>
        <note>catalytic</note>
    </ligand>
</feature>
<organism evidence="11 12">
    <name type="scientific">Mycolicibacterium setense</name>
    <dbReference type="NCBI Taxonomy" id="431269"/>
    <lineage>
        <taxon>Bacteria</taxon>
        <taxon>Bacillati</taxon>
        <taxon>Actinomycetota</taxon>
        <taxon>Actinomycetes</taxon>
        <taxon>Mycobacteriales</taxon>
        <taxon>Mycobacteriaceae</taxon>
        <taxon>Mycolicibacterium</taxon>
    </lineage>
</organism>
<accession>A0ABR4Z1R9</accession>